<protein>
    <submittedName>
        <fullName evidence="1">Uncharacterized protein</fullName>
    </submittedName>
</protein>
<keyword evidence="2" id="KW-1185">Reference proteome</keyword>
<dbReference type="EMBL" id="JARK01001492">
    <property type="protein sequence ID" value="EYB95748.1"/>
    <property type="molecule type" value="Genomic_DNA"/>
</dbReference>
<sequence length="129" mass="13892">MRNLAGRSLKIDAIWIGHCSGSVDREDTCHRQVNGPRPADLHMSLVRRPGCITEVTLGKLVDSDGQACGANTLTLGNLNDACLRLIGEFSGVFPKRTIFEGRAAIFTVQDLSVRGLKSIDRSTKAQGVA</sequence>
<dbReference type="Proteomes" id="UP000024635">
    <property type="component" value="Unassembled WGS sequence"/>
</dbReference>
<reference evidence="2" key="1">
    <citation type="journal article" date="2015" name="Nat. Genet.">
        <title>The genome and transcriptome of the zoonotic hookworm Ancylostoma ceylanicum identify infection-specific gene families.</title>
        <authorList>
            <person name="Schwarz E.M."/>
            <person name="Hu Y."/>
            <person name="Antoshechkin I."/>
            <person name="Miller M.M."/>
            <person name="Sternberg P.W."/>
            <person name="Aroian R.V."/>
        </authorList>
    </citation>
    <scope>NUCLEOTIDE SEQUENCE</scope>
    <source>
        <strain evidence="2">HY135</strain>
    </source>
</reference>
<evidence type="ECO:0000313" key="2">
    <source>
        <dbReference type="Proteomes" id="UP000024635"/>
    </source>
</evidence>
<dbReference type="AlphaFoldDB" id="A0A016SYC7"/>
<accession>A0A016SYC7</accession>
<evidence type="ECO:0000313" key="1">
    <source>
        <dbReference type="EMBL" id="EYB95748.1"/>
    </source>
</evidence>
<proteinExistence type="predicted"/>
<name>A0A016SYC7_9BILA</name>
<organism evidence="1 2">
    <name type="scientific">Ancylostoma ceylanicum</name>
    <dbReference type="NCBI Taxonomy" id="53326"/>
    <lineage>
        <taxon>Eukaryota</taxon>
        <taxon>Metazoa</taxon>
        <taxon>Ecdysozoa</taxon>
        <taxon>Nematoda</taxon>
        <taxon>Chromadorea</taxon>
        <taxon>Rhabditida</taxon>
        <taxon>Rhabditina</taxon>
        <taxon>Rhabditomorpha</taxon>
        <taxon>Strongyloidea</taxon>
        <taxon>Ancylostomatidae</taxon>
        <taxon>Ancylostomatinae</taxon>
        <taxon>Ancylostoma</taxon>
    </lineage>
</organism>
<gene>
    <name evidence="1" type="primary">Acey_s0156.g3125</name>
    <name evidence="1" type="ORF">Y032_0156g3125</name>
</gene>
<comment type="caution">
    <text evidence="1">The sequence shown here is derived from an EMBL/GenBank/DDBJ whole genome shotgun (WGS) entry which is preliminary data.</text>
</comment>